<proteinExistence type="predicted"/>
<gene>
    <name evidence="1" type="ORF">QWZ16_24475</name>
</gene>
<reference evidence="2" key="1">
    <citation type="journal article" date="2019" name="Int. J. Syst. Evol. Microbiol.">
        <title>The Global Catalogue of Microorganisms (GCM) 10K type strain sequencing project: providing services to taxonomists for standard genome sequencing and annotation.</title>
        <authorList>
            <consortium name="The Broad Institute Genomics Platform"/>
            <consortium name="The Broad Institute Genome Sequencing Center for Infectious Disease"/>
            <person name="Wu L."/>
            <person name="Ma J."/>
        </authorList>
    </citation>
    <scope>NUCLEOTIDE SEQUENCE [LARGE SCALE GENOMIC DNA]</scope>
    <source>
        <strain evidence="2">CECT 7398</strain>
    </source>
</reference>
<dbReference type="RefSeq" id="WP_290313472.1">
    <property type="nucleotide sequence ID" value="NZ_JAUFQC010000032.1"/>
</dbReference>
<name>A0ABT8C271_9VIBR</name>
<organism evidence="1 2">
    <name type="scientific">Vibrio ostreicida</name>
    <dbReference type="NCBI Taxonomy" id="526588"/>
    <lineage>
        <taxon>Bacteria</taxon>
        <taxon>Pseudomonadati</taxon>
        <taxon>Pseudomonadota</taxon>
        <taxon>Gammaproteobacteria</taxon>
        <taxon>Vibrionales</taxon>
        <taxon>Vibrionaceae</taxon>
        <taxon>Vibrio</taxon>
    </lineage>
</organism>
<accession>A0ABT8C271</accession>
<comment type="caution">
    <text evidence="1">The sequence shown here is derived from an EMBL/GenBank/DDBJ whole genome shotgun (WGS) entry which is preliminary data.</text>
</comment>
<protein>
    <submittedName>
        <fullName evidence="1">Uncharacterized protein</fullName>
    </submittedName>
</protein>
<evidence type="ECO:0000313" key="2">
    <source>
        <dbReference type="Proteomes" id="UP001238540"/>
    </source>
</evidence>
<sequence length="45" mass="4763">MKVASQEVKYPNIDGIGKESIGLAVLQLALEKSSGEFNVTVDKGV</sequence>
<dbReference type="EMBL" id="JAUFQC010000032">
    <property type="protein sequence ID" value="MDN3612724.1"/>
    <property type="molecule type" value="Genomic_DNA"/>
</dbReference>
<evidence type="ECO:0000313" key="1">
    <source>
        <dbReference type="EMBL" id="MDN3612724.1"/>
    </source>
</evidence>
<dbReference type="Proteomes" id="UP001238540">
    <property type="component" value="Unassembled WGS sequence"/>
</dbReference>
<keyword evidence="2" id="KW-1185">Reference proteome</keyword>